<feature type="transmembrane region" description="Helical" evidence="2">
    <location>
        <begin position="38"/>
        <end position="63"/>
    </location>
</feature>
<sequence length="336" mass="38225">MESASQRDPQADDQVVEGMDQQQESDDRGEMEMMPTKALAKTMITPFTFVASTCFQTGISLIKPDATREERGRCFHLFLAGIISTVGTFWSVFLLIQRKRKPSEDQRRINECLFFLFFAGITTLIWPLIYSILTVLFHCPHGTANVIVSVCTGITTLYLASIIRWIAKLEKFLRRIKLPCSLFAIIVTIIFTIICTQAHTRDNRELKNVTIQAFGKWGGVEEACQVFDAIRHPRNEAYRAIFEAYVNNRHLEDARQVFTSLPRAKSGQALHWRTARDFRRSHSAWKTPRGSSATWPRPQHGLGLWHSPECGALLLDPGQSHTQRFQSVEKDEAVPG</sequence>
<dbReference type="Proteomes" id="UP000001514">
    <property type="component" value="Unassembled WGS sequence"/>
</dbReference>
<dbReference type="HOGENOM" id="CLU_827426_0_0_1"/>
<accession>D8TFX1</accession>
<evidence type="ECO:0000313" key="3">
    <source>
        <dbReference type="EMBL" id="EFJ04449.1"/>
    </source>
</evidence>
<keyword evidence="2" id="KW-0472">Membrane</keyword>
<feature type="transmembrane region" description="Helical" evidence="2">
    <location>
        <begin position="143"/>
        <end position="166"/>
    </location>
</feature>
<feature type="transmembrane region" description="Helical" evidence="2">
    <location>
        <begin position="178"/>
        <end position="199"/>
    </location>
</feature>
<dbReference type="EMBL" id="GL377867">
    <property type="protein sequence ID" value="EFJ04449.1"/>
    <property type="molecule type" value="Genomic_DNA"/>
</dbReference>
<feature type="region of interest" description="Disordered" evidence="1">
    <location>
        <begin position="1"/>
        <end position="31"/>
    </location>
</feature>
<dbReference type="KEGG" id="smo:SELMODRAFT_432408"/>
<gene>
    <name evidence="3" type="ORF">SELMODRAFT_432408</name>
</gene>
<keyword evidence="4" id="KW-1185">Reference proteome</keyword>
<protein>
    <submittedName>
        <fullName evidence="3">Uncharacterized protein</fullName>
    </submittedName>
</protein>
<dbReference type="Gene3D" id="1.25.40.10">
    <property type="entry name" value="Tetratricopeptide repeat domain"/>
    <property type="match status" value="1"/>
</dbReference>
<feature type="transmembrane region" description="Helical" evidence="2">
    <location>
        <begin position="75"/>
        <end position="96"/>
    </location>
</feature>
<keyword evidence="2" id="KW-1133">Transmembrane helix</keyword>
<evidence type="ECO:0000313" key="4">
    <source>
        <dbReference type="Proteomes" id="UP000001514"/>
    </source>
</evidence>
<feature type="transmembrane region" description="Helical" evidence="2">
    <location>
        <begin position="112"/>
        <end position="137"/>
    </location>
</feature>
<proteinExistence type="predicted"/>
<dbReference type="AlphaFoldDB" id="D8TFX1"/>
<reference evidence="3 4" key="1">
    <citation type="journal article" date="2011" name="Science">
        <title>The Selaginella genome identifies genetic changes associated with the evolution of vascular plants.</title>
        <authorList>
            <person name="Banks J.A."/>
            <person name="Nishiyama T."/>
            <person name="Hasebe M."/>
            <person name="Bowman J.L."/>
            <person name="Gribskov M."/>
            <person name="dePamphilis C."/>
            <person name="Albert V.A."/>
            <person name="Aono N."/>
            <person name="Aoyama T."/>
            <person name="Ambrose B.A."/>
            <person name="Ashton N.W."/>
            <person name="Axtell M.J."/>
            <person name="Barker E."/>
            <person name="Barker M.S."/>
            <person name="Bennetzen J.L."/>
            <person name="Bonawitz N.D."/>
            <person name="Chapple C."/>
            <person name="Cheng C."/>
            <person name="Correa L.G."/>
            <person name="Dacre M."/>
            <person name="DeBarry J."/>
            <person name="Dreyer I."/>
            <person name="Elias M."/>
            <person name="Engstrom E.M."/>
            <person name="Estelle M."/>
            <person name="Feng L."/>
            <person name="Finet C."/>
            <person name="Floyd S.K."/>
            <person name="Frommer W.B."/>
            <person name="Fujita T."/>
            <person name="Gramzow L."/>
            <person name="Gutensohn M."/>
            <person name="Harholt J."/>
            <person name="Hattori M."/>
            <person name="Heyl A."/>
            <person name="Hirai T."/>
            <person name="Hiwatashi Y."/>
            <person name="Ishikawa M."/>
            <person name="Iwata M."/>
            <person name="Karol K.G."/>
            <person name="Koehler B."/>
            <person name="Kolukisaoglu U."/>
            <person name="Kubo M."/>
            <person name="Kurata T."/>
            <person name="Lalonde S."/>
            <person name="Li K."/>
            <person name="Li Y."/>
            <person name="Litt A."/>
            <person name="Lyons E."/>
            <person name="Manning G."/>
            <person name="Maruyama T."/>
            <person name="Michael T.P."/>
            <person name="Mikami K."/>
            <person name="Miyazaki S."/>
            <person name="Morinaga S."/>
            <person name="Murata T."/>
            <person name="Mueller-Roeber B."/>
            <person name="Nelson D.R."/>
            <person name="Obara M."/>
            <person name="Oguri Y."/>
            <person name="Olmstead R.G."/>
            <person name="Onodera N."/>
            <person name="Petersen B.L."/>
            <person name="Pils B."/>
            <person name="Prigge M."/>
            <person name="Rensing S.A."/>
            <person name="Riano-Pachon D.M."/>
            <person name="Roberts A.W."/>
            <person name="Sato Y."/>
            <person name="Scheller H.V."/>
            <person name="Schulz B."/>
            <person name="Schulz C."/>
            <person name="Shakirov E.V."/>
            <person name="Shibagaki N."/>
            <person name="Shinohara N."/>
            <person name="Shippen D.E."/>
            <person name="Soerensen I."/>
            <person name="Sotooka R."/>
            <person name="Sugimoto N."/>
            <person name="Sugita M."/>
            <person name="Sumikawa N."/>
            <person name="Tanurdzic M."/>
            <person name="Theissen G."/>
            <person name="Ulvskov P."/>
            <person name="Wakazuki S."/>
            <person name="Weng J.K."/>
            <person name="Willats W.W."/>
            <person name="Wipf D."/>
            <person name="Wolf P.G."/>
            <person name="Yang L."/>
            <person name="Zimmer A.D."/>
            <person name="Zhu Q."/>
            <person name="Mitros T."/>
            <person name="Hellsten U."/>
            <person name="Loque D."/>
            <person name="Otillar R."/>
            <person name="Salamov A."/>
            <person name="Schmutz J."/>
            <person name="Shapiro H."/>
            <person name="Lindquist E."/>
            <person name="Lucas S."/>
            <person name="Rokhsar D."/>
            <person name="Grigoriev I.V."/>
        </authorList>
    </citation>
    <scope>NUCLEOTIDE SEQUENCE [LARGE SCALE GENOMIC DNA]</scope>
</reference>
<organism evidence="4">
    <name type="scientific">Selaginella moellendorffii</name>
    <name type="common">Spikemoss</name>
    <dbReference type="NCBI Taxonomy" id="88036"/>
    <lineage>
        <taxon>Eukaryota</taxon>
        <taxon>Viridiplantae</taxon>
        <taxon>Streptophyta</taxon>
        <taxon>Embryophyta</taxon>
        <taxon>Tracheophyta</taxon>
        <taxon>Lycopodiopsida</taxon>
        <taxon>Selaginellales</taxon>
        <taxon>Selaginellaceae</taxon>
        <taxon>Selaginella</taxon>
    </lineage>
</organism>
<dbReference type="InParanoid" id="D8TFX1"/>
<dbReference type="Gramene" id="EFJ04449">
    <property type="protein sequence ID" value="EFJ04449"/>
    <property type="gene ID" value="SELMODRAFT_432408"/>
</dbReference>
<name>D8TFX1_SELML</name>
<dbReference type="InterPro" id="IPR011990">
    <property type="entry name" value="TPR-like_helical_dom_sf"/>
</dbReference>
<keyword evidence="2" id="KW-0812">Transmembrane</keyword>
<evidence type="ECO:0000256" key="1">
    <source>
        <dbReference type="SAM" id="MobiDB-lite"/>
    </source>
</evidence>
<evidence type="ECO:0000256" key="2">
    <source>
        <dbReference type="SAM" id="Phobius"/>
    </source>
</evidence>